<dbReference type="Pfam" id="PF00480">
    <property type="entry name" value="ROK"/>
    <property type="match status" value="1"/>
</dbReference>
<keyword evidence="2" id="KW-0808">Transferase</keyword>
<dbReference type="GO" id="GO:0016301">
    <property type="term" value="F:kinase activity"/>
    <property type="evidence" value="ECO:0007669"/>
    <property type="project" value="UniProtKB-KW"/>
</dbReference>
<dbReference type="EMBL" id="JAUSUR010000001">
    <property type="protein sequence ID" value="MDQ0360294.1"/>
    <property type="molecule type" value="Genomic_DNA"/>
</dbReference>
<gene>
    <name evidence="2" type="ORF">J2S15_001025</name>
</gene>
<proteinExistence type="inferred from homology"/>
<dbReference type="RefSeq" id="WP_307406075.1">
    <property type="nucleotide sequence ID" value="NZ_JAUSUR010000001.1"/>
</dbReference>
<keyword evidence="2" id="KW-0418">Kinase</keyword>
<protein>
    <submittedName>
        <fullName evidence="2">NBD/HSP70 family sugar kinase</fullName>
    </submittedName>
</protein>
<comment type="similarity">
    <text evidence="1">Belongs to the ROK (NagC/XylR) family.</text>
</comment>
<organism evidence="2 3">
    <name type="scientific">Breznakia pachnodae</name>
    <dbReference type="NCBI Taxonomy" id="265178"/>
    <lineage>
        <taxon>Bacteria</taxon>
        <taxon>Bacillati</taxon>
        <taxon>Bacillota</taxon>
        <taxon>Erysipelotrichia</taxon>
        <taxon>Erysipelotrichales</taxon>
        <taxon>Erysipelotrichaceae</taxon>
        <taxon>Breznakia</taxon>
    </lineage>
</organism>
<dbReference type="Gene3D" id="3.30.420.40">
    <property type="match status" value="2"/>
</dbReference>
<dbReference type="PANTHER" id="PTHR18964:SF170">
    <property type="entry name" value="SUGAR KINASE"/>
    <property type="match status" value="1"/>
</dbReference>
<dbReference type="InterPro" id="IPR000600">
    <property type="entry name" value="ROK"/>
</dbReference>
<name>A0ABU0E081_9FIRM</name>
<dbReference type="Proteomes" id="UP001230220">
    <property type="component" value="Unassembled WGS sequence"/>
</dbReference>
<evidence type="ECO:0000313" key="2">
    <source>
        <dbReference type="EMBL" id="MDQ0360294.1"/>
    </source>
</evidence>
<dbReference type="CDD" id="cd24152">
    <property type="entry name" value="ASKHA_NBD_ROK-like"/>
    <property type="match status" value="1"/>
</dbReference>
<reference evidence="2 3" key="1">
    <citation type="submission" date="2023-07" db="EMBL/GenBank/DDBJ databases">
        <title>Genomic Encyclopedia of Type Strains, Phase IV (KMG-IV): sequencing the most valuable type-strain genomes for metagenomic binning, comparative biology and taxonomic classification.</title>
        <authorList>
            <person name="Goeker M."/>
        </authorList>
    </citation>
    <scope>NUCLEOTIDE SEQUENCE [LARGE SCALE GENOMIC DNA]</scope>
    <source>
        <strain evidence="2 3">DSM 16784</strain>
    </source>
</reference>
<evidence type="ECO:0000313" key="3">
    <source>
        <dbReference type="Proteomes" id="UP001230220"/>
    </source>
</evidence>
<dbReference type="SUPFAM" id="SSF53067">
    <property type="entry name" value="Actin-like ATPase domain"/>
    <property type="match status" value="1"/>
</dbReference>
<accession>A0ABU0E081</accession>
<evidence type="ECO:0000256" key="1">
    <source>
        <dbReference type="ARBA" id="ARBA00006479"/>
    </source>
</evidence>
<keyword evidence="3" id="KW-1185">Reference proteome</keyword>
<dbReference type="PANTHER" id="PTHR18964">
    <property type="entry name" value="ROK (REPRESSOR, ORF, KINASE) FAMILY"/>
    <property type="match status" value="1"/>
</dbReference>
<sequence length="305" mass="34082">MNCYCCFDLGGTTINCSVLQEDGVVLDFLVLPSKNEKEYILHELETYINKSKENYTIEGIAFSTPGIVNSEIGIIQGFSALSSIHNFNFKEHFQELFSFPVSIENDANCALLGELFTGYAKEVNNAVLISVGTGIGGSVMINQKILKGSRNFAGEFGYMILNSEDNQYYSLNELSSVSSLIRNMNKTEYKVKEGKEVFELAEQGNDEAKTVIQNFYKYLSLGIFNAHFSISPDIILISGGVSEREELSDVLQETVYQMMDAAAERFLGQKVRLEWLYPIIKSCKNGNQANVIGALKHLLDEYHLS</sequence>
<dbReference type="InterPro" id="IPR043129">
    <property type="entry name" value="ATPase_NBD"/>
</dbReference>
<comment type="caution">
    <text evidence="2">The sequence shown here is derived from an EMBL/GenBank/DDBJ whole genome shotgun (WGS) entry which is preliminary data.</text>
</comment>